<feature type="transmembrane region" description="Helical" evidence="9">
    <location>
        <begin position="281"/>
        <end position="300"/>
    </location>
</feature>
<dbReference type="RefSeq" id="WP_011094493.1">
    <property type="nucleotide sequence ID" value="NC_004547.2"/>
</dbReference>
<keyword evidence="4" id="KW-0997">Cell inner membrane</keyword>
<reference evidence="11" key="1">
    <citation type="submission" date="2004-02" db="EMBL/GenBank/DDBJ databases">
        <title>The genome sequence of the enterobacterial phytopathogen Erwinia carotovora subsp. atroseptica SCRI1043 and functional genomic identification of novel virulence factors.</title>
        <authorList>
            <person name="Bell K.S."/>
            <person name="Sebaihia M."/>
            <person name="Pritchard L."/>
            <person name="Holden M."/>
            <person name="Hyman L.J."/>
            <person name="Holeva M.C."/>
            <person name="Thomson N.R."/>
            <person name="Bentley S.D."/>
            <person name="Churcher C."/>
            <person name="Mungall K."/>
            <person name="Atkin R."/>
            <person name="Bason N."/>
            <person name="Brooks K."/>
            <person name="Chillingworth T."/>
            <person name="Clark K."/>
            <person name="Doggett J."/>
            <person name="Fraser A."/>
            <person name="Hance Z."/>
            <person name="Hauser H."/>
            <person name="Jagels K."/>
            <person name="Moule S."/>
            <person name="Norbertczak H."/>
            <person name="Ormond D."/>
            <person name="Price C."/>
            <person name="Quail M.A."/>
            <person name="Sanders M."/>
            <person name="Walker D."/>
            <person name="Whitehead S."/>
            <person name="Salmond G.P.C."/>
            <person name="Birch P.R.J."/>
            <person name="Barrell B.G."/>
            <person name="Parkhill J."/>
            <person name="Toth I.K."/>
        </authorList>
    </citation>
    <scope>NUCLEOTIDE SEQUENCE</scope>
    <source>
        <strain evidence="11">SCRI1043</strain>
    </source>
</reference>
<gene>
    <name evidence="11" type="ordered locus">ECA2962</name>
</gene>
<comment type="similarity">
    <text evidence="8">Belongs to the binding-protein-dependent transport system permease family. OppBC subfamily.</text>
</comment>
<dbReference type="PANTHER" id="PTHR43163">
    <property type="entry name" value="DIPEPTIDE TRANSPORT SYSTEM PERMEASE PROTEIN DPPB-RELATED"/>
    <property type="match status" value="1"/>
</dbReference>
<sequence>MGWFIFHRLLALIPVLLVVSIVVFCLVHLAPGDPVLVILGNDASPGDVAALRQQMGLDKPLLAQFVVWFGAALRGDLGHSLFMNASVMSLFLQHLQPTLALALYAQGLALLLGLAAGVISAAQQGRLLDRLIMGLAAVGMSIPGFLLGLFLIFFFAVQLRWFPVVGYSSTRGDVLVNLWYMTLPALALGLRIAALIARMTRAVMLDVLSENYIKTARAKGVSEYRVLLRHGLKNALLPILTICGESFGSLVTGTIVIESVFGIPGVGSLVVDSIERRDFSVIQGAVLLITISYVLINLAVDILGHAVDPRISLSGEKE</sequence>
<feature type="domain" description="ABC transmembrane type-1" evidence="10">
    <location>
        <begin position="95"/>
        <end position="304"/>
    </location>
</feature>
<dbReference type="PROSITE" id="PS50928">
    <property type="entry name" value="ABC_TM1"/>
    <property type="match status" value="1"/>
</dbReference>
<feature type="transmembrane region" description="Helical" evidence="9">
    <location>
        <begin position="131"/>
        <end position="157"/>
    </location>
</feature>
<evidence type="ECO:0000256" key="3">
    <source>
        <dbReference type="ARBA" id="ARBA00022475"/>
    </source>
</evidence>
<dbReference type="OrthoDB" id="9805855at2"/>
<evidence type="ECO:0000256" key="7">
    <source>
        <dbReference type="ARBA" id="ARBA00023136"/>
    </source>
</evidence>
<dbReference type="CDD" id="cd06261">
    <property type="entry name" value="TM_PBP2"/>
    <property type="match status" value="1"/>
</dbReference>
<dbReference type="Pfam" id="PF00528">
    <property type="entry name" value="BPD_transp_1"/>
    <property type="match status" value="1"/>
</dbReference>
<dbReference type="SUPFAM" id="SSF161098">
    <property type="entry name" value="MetI-like"/>
    <property type="match status" value="1"/>
</dbReference>
<dbReference type="GO" id="GO:0005886">
    <property type="term" value="C:plasma membrane"/>
    <property type="evidence" value="ECO:0007669"/>
    <property type="project" value="UniProtKB-SubCell"/>
</dbReference>
<dbReference type="Pfam" id="PF19300">
    <property type="entry name" value="BPD_transp_1_N"/>
    <property type="match status" value="1"/>
</dbReference>
<proteinExistence type="inferred from homology"/>
<feature type="transmembrane region" description="Helical" evidence="9">
    <location>
        <begin position="235"/>
        <end position="261"/>
    </location>
</feature>
<evidence type="ECO:0000256" key="4">
    <source>
        <dbReference type="ARBA" id="ARBA00022519"/>
    </source>
</evidence>
<dbReference type="InterPro" id="IPR035906">
    <property type="entry name" value="MetI-like_sf"/>
</dbReference>
<evidence type="ECO:0000313" key="11">
    <source>
        <dbReference type="EMBL" id="CAG75862.1"/>
    </source>
</evidence>
<dbReference type="eggNOG" id="COG0601">
    <property type="taxonomic scope" value="Bacteria"/>
</dbReference>
<evidence type="ECO:0000256" key="5">
    <source>
        <dbReference type="ARBA" id="ARBA00022692"/>
    </source>
</evidence>
<keyword evidence="3" id="KW-1003">Cell membrane</keyword>
<dbReference type="Proteomes" id="UP000007966">
    <property type="component" value="Chromosome"/>
</dbReference>
<protein>
    <submittedName>
        <fullName evidence="11">ABC transporter permease protein</fullName>
    </submittedName>
</protein>
<evidence type="ECO:0000256" key="9">
    <source>
        <dbReference type="RuleBase" id="RU363032"/>
    </source>
</evidence>
<keyword evidence="5 9" id="KW-0812">Transmembrane</keyword>
<evidence type="ECO:0000256" key="1">
    <source>
        <dbReference type="ARBA" id="ARBA00004429"/>
    </source>
</evidence>
<dbReference type="STRING" id="218491.ECA2962"/>
<keyword evidence="2 9" id="KW-0813">Transport</keyword>
<accession>Q6D2Y2</accession>
<feature type="transmembrane region" description="Helical" evidence="9">
    <location>
        <begin position="98"/>
        <end position="119"/>
    </location>
</feature>
<evidence type="ECO:0000313" key="12">
    <source>
        <dbReference type="Proteomes" id="UP000007966"/>
    </source>
</evidence>
<name>Q6D2Y2_PECAS</name>
<dbReference type="InterPro" id="IPR045621">
    <property type="entry name" value="BPD_transp_1_N"/>
</dbReference>
<feature type="transmembrane region" description="Helical" evidence="9">
    <location>
        <begin position="177"/>
        <end position="197"/>
    </location>
</feature>
<keyword evidence="12" id="KW-1185">Reference proteome</keyword>
<dbReference type="Gene3D" id="1.10.3720.10">
    <property type="entry name" value="MetI-like"/>
    <property type="match status" value="1"/>
</dbReference>
<keyword evidence="6 9" id="KW-1133">Transmembrane helix</keyword>
<dbReference type="PATRIC" id="fig|218491.5.peg.2996"/>
<evidence type="ECO:0000256" key="8">
    <source>
        <dbReference type="ARBA" id="ARBA00024202"/>
    </source>
</evidence>
<dbReference type="InterPro" id="IPR000515">
    <property type="entry name" value="MetI-like"/>
</dbReference>
<dbReference type="AlphaFoldDB" id="Q6D2Y2"/>
<dbReference type="GO" id="GO:0055085">
    <property type="term" value="P:transmembrane transport"/>
    <property type="evidence" value="ECO:0007669"/>
    <property type="project" value="InterPro"/>
</dbReference>
<dbReference type="GeneID" id="57209648"/>
<evidence type="ECO:0000256" key="6">
    <source>
        <dbReference type="ARBA" id="ARBA00022989"/>
    </source>
</evidence>
<evidence type="ECO:0000259" key="10">
    <source>
        <dbReference type="PROSITE" id="PS50928"/>
    </source>
</evidence>
<dbReference type="HOGENOM" id="CLU_036879_0_1_6"/>
<dbReference type="PANTHER" id="PTHR43163:SF6">
    <property type="entry name" value="DIPEPTIDE TRANSPORT SYSTEM PERMEASE PROTEIN DPPB-RELATED"/>
    <property type="match status" value="1"/>
</dbReference>
<dbReference type="EMBL" id="BX950851">
    <property type="protein sequence ID" value="CAG75862.1"/>
    <property type="molecule type" value="Genomic_DNA"/>
</dbReference>
<comment type="subcellular location">
    <subcellularLocation>
        <location evidence="1">Cell inner membrane</location>
        <topology evidence="1">Multi-pass membrane protein</topology>
    </subcellularLocation>
    <subcellularLocation>
        <location evidence="9">Cell membrane</location>
        <topology evidence="9">Multi-pass membrane protein</topology>
    </subcellularLocation>
</comment>
<feature type="transmembrane region" description="Helical" evidence="9">
    <location>
        <begin position="9"/>
        <end position="30"/>
    </location>
</feature>
<organism evidence="11 12">
    <name type="scientific">Pectobacterium atrosepticum (strain SCRI 1043 / ATCC BAA-672)</name>
    <name type="common">Erwinia carotovora subsp. atroseptica</name>
    <dbReference type="NCBI Taxonomy" id="218491"/>
    <lineage>
        <taxon>Bacteria</taxon>
        <taxon>Pseudomonadati</taxon>
        <taxon>Pseudomonadota</taxon>
        <taxon>Gammaproteobacteria</taxon>
        <taxon>Enterobacterales</taxon>
        <taxon>Pectobacteriaceae</taxon>
        <taxon>Pectobacterium</taxon>
    </lineage>
</organism>
<evidence type="ECO:0000256" key="2">
    <source>
        <dbReference type="ARBA" id="ARBA00022448"/>
    </source>
</evidence>
<keyword evidence="7 9" id="KW-0472">Membrane</keyword>
<dbReference type="KEGG" id="eca:ECA2962"/>